<proteinExistence type="predicted"/>
<dbReference type="AlphaFoldDB" id="A0A1C3U288"/>
<feature type="domain" description="HTH LytTR-type" evidence="2">
    <location>
        <begin position="192"/>
        <end position="274"/>
    </location>
</feature>
<feature type="transmembrane region" description="Helical" evidence="1">
    <location>
        <begin position="123"/>
        <end position="141"/>
    </location>
</feature>
<reference evidence="4" key="1">
    <citation type="submission" date="2016-08" db="EMBL/GenBank/DDBJ databases">
        <authorList>
            <person name="Varghese N."/>
            <person name="Submissions Spin"/>
        </authorList>
    </citation>
    <scope>NUCLEOTIDE SEQUENCE [LARGE SCALE GENOMIC DNA]</scope>
    <source>
        <strain evidence="4">CCBAU 57015</strain>
    </source>
</reference>
<keyword evidence="4" id="KW-1185">Reference proteome</keyword>
<dbReference type="Proteomes" id="UP000186228">
    <property type="component" value="Unassembled WGS sequence"/>
</dbReference>
<dbReference type="SMART" id="SM00850">
    <property type="entry name" value="LytTR"/>
    <property type="match status" value="1"/>
</dbReference>
<evidence type="ECO:0000313" key="4">
    <source>
        <dbReference type="Proteomes" id="UP000186228"/>
    </source>
</evidence>
<gene>
    <name evidence="3" type="ORF">GA0061100_101525</name>
</gene>
<dbReference type="RefSeq" id="WP_075851046.1">
    <property type="nucleotide sequence ID" value="NZ_FMAC01000001.1"/>
</dbReference>
<keyword evidence="1" id="KW-1133">Transmembrane helix</keyword>
<accession>A0A1C3U288</accession>
<protein>
    <submittedName>
        <fullName evidence="3">Transcriptional regulator, LytTR family</fullName>
    </submittedName>
</protein>
<name>A0A1C3U288_9HYPH</name>
<dbReference type="OrthoDB" id="7028951at2"/>
<feature type="transmembrane region" description="Helical" evidence="1">
    <location>
        <begin position="21"/>
        <end position="39"/>
    </location>
</feature>
<feature type="transmembrane region" description="Helical" evidence="1">
    <location>
        <begin position="51"/>
        <end position="76"/>
    </location>
</feature>
<sequence>MDHTFLQSTLRELQVIQRSPRFWATFVTIVLIFALTGPYGTLDRLMPGARLGYWLALHAMAWSIAIVFSVVAEILLRRHVAGMFARMMIGSVAAALPIGFGITLVDFAFFGTLPTVSGSLRQSLGSIPLCALFCILTYLTMHRQIAMAAAGTDLAEAKTMSTSAPEIRPRTPQPPILLRLKPENRGALIRLTVRDHYTEVVTTRGRELILLRFGDALMEIGNIEGIRLHRSHWVATDHVASLKRDNGKLFVIARDGAEMPVSRSYAEDVRRRFG</sequence>
<dbReference type="Pfam" id="PF04397">
    <property type="entry name" value="LytTR"/>
    <property type="match status" value="1"/>
</dbReference>
<keyword evidence="1" id="KW-0472">Membrane</keyword>
<dbReference type="STRING" id="52131.GA0061100_101525"/>
<evidence type="ECO:0000259" key="2">
    <source>
        <dbReference type="PROSITE" id="PS50930"/>
    </source>
</evidence>
<dbReference type="Gene3D" id="2.40.50.1020">
    <property type="entry name" value="LytTr DNA-binding domain"/>
    <property type="match status" value="1"/>
</dbReference>
<keyword evidence="1" id="KW-0812">Transmembrane</keyword>
<dbReference type="InterPro" id="IPR007492">
    <property type="entry name" value="LytTR_DNA-bd_dom"/>
</dbReference>
<feature type="transmembrane region" description="Helical" evidence="1">
    <location>
        <begin position="88"/>
        <end position="111"/>
    </location>
</feature>
<dbReference type="GO" id="GO:0003677">
    <property type="term" value="F:DNA binding"/>
    <property type="evidence" value="ECO:0007669"/>
    <property type="project" value="InterPro"/>
</dbReference>
<organism evidence="3 4">
    <name type="scientific">Rhizobium hainanense</name>
    <dbReference type="NCBI Taxonomy" id="52131"/>
    <lineage>
        <taxon>Bacteria</taxon>
        <taxon>Pseudomonadati</taxon>
        <taxon>Pseudomonadota</taxon>
        <taxon>Alphaproteobacteria</taxon>
        <taxon>Hyphomicrobiales</taxon>
        <taxon>Rhizobiaceae</taxon>
        <taxon>Rhizobium/Agrobacterium group</taxon>
        <taxon>Rhizobium</taxon>
    </lineage>
</organism>
<dbReference type="PROSITE" id="PS50930">
    <property type="entry name" value="HTH_LYTTR"/>
    <property type="match status" value="1"/>
</dbReference>
<evidence type="ECO:0000313" key="3">
    <source>
        <dbReference type="EMBL" id="SCB09598.1"/>
    </source>
</evidence>
<dbReference type="EMBL" id="FMAC01000001">
    <property type="protein sequence ID" value="SCB09598.1"/>
    <property type="molecule type" value="Genomic_DNA"/>
</dbReference>
<evidence type="ECO:0000256" key="1">
    <source>
        <dbReference type="SAM" id="Phobius"/>
    </source>
</evidence>